<evidence type="ECO:0000313" key="2">
    <source>
        <dbReference type="EMBL" id="MBO0360925.1"/>
    </source>
</evidence>
<evidence type="ECO:0000313" key="3">
    <source>
        <dbReference type="Proteomes" id="UP000664144"/>
    </source>
</evidence>
<proteinExistence type="predicted"/>
<comment type="caution">
    <text evidence="2">The sequence shown here is derived from an EMBL/GenBank/DDBJ whole genome shotgun (WGS) entry which is preliminary data.</text>
</comment>
<dbReference type="Proteomes" id="UP000664144">
    <property type="component" value="Unassembled WGS sequence"/>
</dbReference>
<keyword evidence="1" id="KW-0732">Signal</keyword>
<feature type="chain" id="PRO_5037068611" evidence="1">
    <location>
        <begin position="21"/>
        <end position="143"/>
    </location>
</feature>
<organism evidence="2 3">
    <name type="scientific">Hymenobacter telluris</name>
    <dbReference type="NCBI Taxonomy" id="2816474"/>
    <lineage>
        <taxon>Bacteria</taxon>
        <taxon>Pseudomonadati</taxon>
        <taxon>Bacteroidota</taxon>
        <taxon>Cytophagia</taxon>
        <taxon>Cytophagales</taxon>
        <taxon>Hymenobacteraceae</taxon>
        <taxon>Hymenobacter</taxon>
    </lineage>
</organism>
<gene>
    <name evidence="2" type="ORF">J0X19_23395</name>
</gene>
<accession>A0A939JEY6</accession>
<reference evidence="2" key="1">
    <citation type="submission" date="2021-03" db="EMBL/GenBank/DDBJ databases">
        <authorList>
            <person name="Kim M.K."/>
        </authorList>
    </citation>
    <scope>NUCLEOTIDE SEQUENCE</scope>
    <source>
        <strain evidence="2">BT186</strain>
    </source>
</reference>
<dbReference type="AlphaFoldDB" id="A0A939JEY6"/>
<protein>
    <submittedName>
        <fullName evidence="2">Uncharacterized protein</fullName>
    </submittedName>
</protein>
<keyword evidence="3" id="KW-1185">Reference proteome</keyword>
<dbReference type="RefSeq" id="WP_206986835.1">
    <property type="nucleotide sequence ID" value="NZ_JAFLQZ010000026.1"/>
</dbReference>
<name>A0A939JEY6_9BACT</name>
<sequence length="143" mass="15784">MKKLYYTLFFVGFTNVAAHAQFNVAYHQSNLPFVAASYDFGRFHPDFRVNVDAFTSDLSPELTLNYKFVNKEDYYVYAGIGGRTNALAGGVVPVGAVVFPFAKKRLGFHSELAVIGIGENGTVLRGSWGIKFRFGRSEEGPGL</sequence>
<evidence type="ECO:0000256" key="1">
    <source>
        <dbReference type="SAM" id="SignalP"/>
    </source>
</evidence>
<feature type="signal peptide" evidence="1">
    <location>
        <begin position="1"/>
        <end position="20"/>
    </location>
</feature>
<dbReference type="EMBL" id="JAFLQZ010000026">
    <property type="protein sequence ID" value="MBO0360925.1"/>
    <property type="molecule type" value="Genomic_DNA"/>
</dbReference>